<dbReference type="EMBL" id="CP017834">
    <property type="protein sequence ID" value="APJ02545.1"/>
    <property type="molecule type" value="Genomic_DNA"/>
</dbReference>
<organism evidence="1 2">
    <name type="scientific">Silvanigrella aquatica</name>
    <dbReference type="NCBI Taxonomy" id="1915309"/>
    <lineage>
        <taxon>Bacteria</taxon>
        <taxon>Pseudomonadati</taxon>
        <taxon>Bdellovibrionota</taxon>
        <taxon>Oligoflexia</taxon>
        <taxon>Silvanigrellales</taxon>
        <taxon>Silvanigrellaceae</taxon>
        <taxon>Silvanigrella</taxon>
    </lineage>
</organism>
<reference evidence="1 2" key="1">
    <citation type="submission" date="2016-10" db="EMBL/GenBank/DDBJ databases">
        <title>Silvanigrella aquatica sp. nov., isolated from a freshwater lake located in the Black Forest, Germany, description of Silvanigrellaceae fam. nov., Silvanigrellales ord. nov., reclassification of the order Bdellovibrionales in the class Oligoflexia, reclassification of the families Bacteriovoracaceae and Halobacteriovoraceae in the new order Bacteriovoracales ord. nov., and reclassification of the family Pseudobacteriovoracaceae in the order Oligoflexiales.</title>
        <authorList>
            <person name="Hahn M.W."/>
            <person name="Schmidt J."/>
            <person name="Koll U."/>
            <person name="Rohde M."/>
            <person name="Verbag S."/>
            <person name="Pitt A."/>
            <person name="Nakai R."/>
            <person name="Naganuma T."/>
            <person name="Lang E."/>
        </authorList>
    </citation>
    <scope>NUCLEOTIDE SEQUENCE [LARGE SCALE GENOMIC DNA]</scope>
    <source>
        <strain evidence="1 2">MWH-Nonnen-W8red</strain>
    </source>
</reference>
<sequence length="652" mass="74897">MFSRNRFATIILSYLEKVGRLLKFKNKLNFFIITISAFLSFLCYAEENKSSHSLNYFTDELYSNECPRNGAVAGRISIQGSEYYNSSYLNDAVIRIAGMDYTNNQNKEYEYYPNANGCFSIDNIFPIGSSMYLYVDNIDSPDNKDSLFKNYFPVNVGYRTNFYEVNLSLNSYIGNLSQAFNYGSKQFFEKTGLCGEAIGFASGDILGTEVYIKNAIGKIFKPKFFNEKNLPDPSRNNLSLSGQFCFFNLDACDNNGSNCSINSNYELIFTLKNGMTRSFDLFLPPFSFSSSNYFDLNLNISRPVELYSLAHSLDKNIIYTPVYNYFIKTSKENNDKYIHILNGQNQLVYFPVGNEFVKISYKTDLSQSDRFFILKPRSELFTANMEPLLVHYNPGYSLQDQNTPLKLKIFDPDVLNLNQNILSKIYLNGFGSVFFNFDFSQYELSSEDISVHLYDFYGKEIYNFYPLSSSEANYISGFYFALEPGFYRLAVINNQDNKNEFLLSSIVRSIANKTQVVTNQFDSSSSSSSEHQFQNNATVVVDNLMNYGQQTSNVDVLPYNEEAYVTQIDRIHPDEENLTGVHALQIEKAYSSKSLFNRMSAEELCNVKNFVSEFKNEAYHIHDLKERFNNNIPALITILNEEKLLNWVDSNI</sequence>
<dbReference type="KEGG" id="saqi:AXG55_00790"/>
<dbReference type="STRING" id="1915309.AXG55_00790"/>
<dbReference type="Proteomes" id="UP000184731">
    <property type="component" value="Chromosome"/>
</dbReference>
<accession>A0A1L4CX69</accession>
<evidence type="ECO:0000313" key="2">
    <source>
        <dbReference type="Proteomes" id="UP000184731"/>
    </source>
</evidence>
<name>A0A1L4CX69_9BACT</name>
<keyword evidence="2" id="KW-1185">Reference proteome</keyword>
<protein>
    <submittedName>
        <fullName evidence="1">Uncharacterized protein</fullName>
    </submittedName>
</protein>
<dbReference type="AlphaFoldDB" id="A0A1L4CX69"/>
<gene>
    <name evidence="1" type="ORF">AXG55_00790</name>
</gene>
<proteinExistence type="predicted"/>
<evidence type="ECO:0000313" key="1">
    <source>
        <dbReference type="EMBL" id="APJ02545.1"/>
    </source>
</evidence>